<gene>
    <name evidence="3" type="ORF">FIBSPDRAFT_764246</name>
</gene>
<protein>
    <recommendedName>
        <fullName evidence="2">DUF6589 domain-containing protein</fullName>
    </recommendedName>
</protein>
<dbReference type="OrthoDB" id="4743193at2759"/>
<feature type="domain" description="DUF6589" evidence="2">
    <location>
        <begin position="1"/>
        <end position="361"/>
    </location>
</feature>
<evidence type="ECO:0000256" key="1">
    <source>
        <dbReference type="SAM" id="MobiDB-lite"/>
    </source>
</evidence>
<keyword evidence="4" id="KW-1185">Reference proteome</keyword>
<feature type="region of interest" description="Disordered" evidence="1">
    <location>
        <begin position="412"/>
        <end position="457"/>
    </location>
</feature>
<dbReference type="STRING" id="436010.A0A167WWH8"/>
<proteinExistence type="predicted"/>
<reference evidence="3 4" key="1">
    <citation type="journal article" date="2016" name="Mol. Biol. Evol.">
        <title>Comparative Genomics of Early-Diverging Mushroom-Forming Fungi Provides Insights into the Origins of Lignocellulose Decay Capabilities.</title>
        <authorList>
            <person name="Nagy L.G."/>
            <person name="Riley R."/>
            <person name="Tritt A."/>
            <person name="Adam C."/>
            <person name="Daum C."/>
            <person name="Floudas D."/>
            <person name="Sun H."/>
            <person name="Yadav J.S."/>
            <person name="Pangilinan J."/>
            <person name="Larsson K.H."/>
            <person name="Matsuura K."/>
            <person name="Barry K."/>
            <person name="Labutti K."/>
            <person name="Kuo R."/>
            <person name="Ohm R.A."/>
            <person name="Bhattacharya S.S."/>
            <person name="Shirouzu T."/>
            <person name="Yoshinaga Y."/>
            <person name="Martin F.M."/>
            <person name="Grigoriev I.V."/>
            <person name="Hibbett D.S."/>
        </authorList>
    </citation>
    <scope>NUCLEOTIDE SEQUENCE [LARGE SCALE GENOMIC DNA]</scope>
    <source>
        <strain evidence="3 4">CBS 109695</strain>
    </source>
</reference>
<feature type="compositionally biased region" description="Acidic residues" evidence="1">
    <location>
        <begin position="431"/>
        <end position="457"/>
    </location>
</feature>
<dbReference type="Pfam" id="PF20231">
    <property type="entry name" value="DUF6589"/>
    <property type="match status" value="1"/>
</dbReference>
<dbReference type="InterPro" id="IPR046496">
    <property type="entry name" value="DUF6589"/>
</dbReference>
<evidence type="ECO:0000259" key="2">
    <source>
        <dbReference type="Pfam" id="PF20231"/>
    </source>
</evidence>
<name>A0A167WWH8_9AGAM</name>
<sequence>MDINPSTNANNTSVLEDLFRQGGVGDSSESTQSGVRDIGDQVILVHGDLLTGERIHSLQDTRSEEATPWRRFQFVIYVMGLFHLKMACADAIWRMHIQPLRARGQQNVKRASPGSLMSHISIIRPRETGKMETKPGFRRVHETTEHVGAVMRLDCWRLAAIQTGRGIKTLDDFANLQPQWDELEAMAARMVLEHAVSSDTFTQQRCQPIAIRDQERENILLRQQHFLLYEEMSYALNEGDIGRVEDAFMPWVFIFKGCGKHKYAAQMMKHLYNLHFVYPEGLRRAIQMNILCNPTGTKGRFRAIDWWVEHNNLYLKRVYGGQFSNHTKARILAESPLIELYKNTRIQVENLFHLDHRTTRHSAPDMGTTFQMLATYMQKNKTNELVPGRTSTYSIPDAGALGIHLMQTSGPYVHQVGDSEDPENETRHLEDEQEEHEQEQEEENVEQEIGDDGGLDT</sequence>
<dbReference type="AlphaFoldDB" id="A0A167WWH8"/>
<accession>A0A167WWH8</accession>
<dbReference type="EMBL" id="KV417782">
    <property type="protein sequence ID" value="KZP06564.1"/>
    <property type="molecule type" value="Genomic_DNA"/>
</dbReference>
<evidence type="ECO:0000313" key="3">
    <source>
        <dbReference type="EMBL" id="KZP06564.1"/>
    </source>
</evidence>
<dbReference type="Proteomes" id="UP000076532">
    <property type="component" value="Unassembled WGS sequence"/>
</dbReference>
<evidence type="ECO:0000313" key="4">
    <source>
        <dbReference type="Proteomes" id="UP000076532"/>
    </source>
</evidence>
<organism evidence="3 4">
    <name type="scientific">Athelia psychrophila</name>
    <dbReference type="NCBI Taxonomy" id="1759441"/>
    <lineage>
        <taxon>Eukaryota</taxon>
        <taxon>Fungi</taxon>
        <taxon>Dikarya</taxon>
        <taxon>Basidiomycota</taxon>
        <taxon>Agaricomycotina</taxon>
        <taxon>Agaricomycetes</taxon>
        <taxon>Agaricomycetidae</taxon>
        <taxon>Atheliales</taxon>
        <taxon>Atheliaceae</taxon>
        <taxon>Athelia</taxon>
    </lineage>
</organism>